<evidence type="ECO:0000256" key="1">
    <source>
        <dbReference type="ARBA" id="ARBA00001970"/>
    </source>
</evidence>
<keyword evidence="17" id="KW-1185">Reference proteome</keyword>
<evidence type="ECO:0000256" key="4">
    <source>
        <dbReference type="ARBA" id="ARBA00022692"/>
    </source>
</evidence>
<keyword evidence="9" id="KW-0350">Heme biosynthesis</keyword>
<dbReference type="HAMAP" id="MF_01665">
    <property type="entry name" value="HemeA_synth_type2"/>
    <property type="match status" value="1"/>
</dbReference>
<organism evidence="17">
    <name type="scientific">Volvox carteri f. nagariensis</name>
    <dbReference type="NCBI Taxonomy" id="3068"/>
    <lineage>
        <taxon>Eukaryota</taxon>
        <taxon>Viridiplantae</taxon>
        <taxon>Chlorophyta</taxon>
        <taxon>core chlorophytes</taxon>
        <taxon>Chlorophyceae</taxon>
        <taxon>CS clade</taxon>
        <taxon>Chlamydomonadales</taxon>
        <taxon>Volvocaceae</taxon>
        <taxon>Volvox</taxon>
    </lineage>
</organism>
<evidence type="ECO:0000256" key="12">
    <source>
        <dbReference type="ARBA" id="ARBA00044501"/>
    </source>
</evidence>
<feature type="compositionally biased region" description="Low complexity" evidence="14">
    <location>
        <begin position="99"/>
        <end position="108"/>
    </location>
</feature>
<evidence type="ECO:0000256" key="15">
    <source>
        <dbReference type="SAM" id="Phobius"/>
    </source>
</evidence>
<dbReference type="Proteomes" id="UP000001058">
    <property type="component" value="Unassembled WGS sequence"/>
</dbReference>
<comment type="catalytic activity">
    <reaction evidence="13">
        <text>Fe(II)-heme o + 2 A + H2O = Fe(II)-heme a + 2 AH2</text>
        <dbReference type="Rhea" id="RHEA:63388"/>
        <dbReference type="ChEBI" id="CHEBI:13193"/>
        <dbReference type="ChEBI" id="CHEBI:15377"/>
        <dbReference type="ChEBI" id="CHEBI:17499"/>
        <dbReference type="ChEBI" id="CHEBI:60530"/>
        <dbReference type="ChEBI" id="CHEBI:61715"/>
        <dbReference type="EC" id="1.17.99.9"/>
    </reaction>
    <physiologicalReaction direction="left-to-right" evidence="13">
        <dbReference type="Rhea" id="RHEA:63389"/>
    </physiologicalReaction>
</comment>
<keyword evidence="8" id="KW-0408">Iron</keyword>
<dbReference type="GeneID" id="9616311"/>
<feature type="transmembrane region" description="Helical" evidence="15">
    <location>
        <begin position="725"/>
        <end position="744"/>
    </location>
</feature>
<dbReference type="RefSeq" id="XP_002953587.1">
    <property type="nucleotide sequence ID" value="XM_002953541.1"/>
</dbReference>
<dbReference type="GO" id="GO:0015979">
    <property type="term" value="P:photosynthesis"/>
    <property type="evidence" value="ECO:0007669"/>
    <property type="project" value="UniProtKB-KW"/>
</dbReference>
<comment type="pathway">
    <text evidence="12">Porphyrin-containing compound metabolism; heme A biosynthesis; heme A from heme O: step 1/1.</text>
</comment>
<dbReference type="OrthoDB" id="1726137at2759"/>
<dbReference type="GO" id="GO:0120547">
    <property type="term" value="F:heme A synthase activity"/>
    <property type="evidence" value="ECO:0007669"/>
    <property type="project" value="UniProtKB-EC"/>
</dbReference>
<accession>D8U4L6</accession>
<evidence type="ECO:0000256" key="8">
    <source>
        <dbReference type="ARBA" id="ARBA00023004"/>
    </source>
</evidence>
<dbReference type="PANTHER" id="PTHR23289:SF2">
    <property type="entry name" value="CYTOCHROME C OXIDASE ASSEMBLY PROTEIN COX15 HOMOLOG"/>
    <property type="match status" value="1"/>
</dbReference>
<evidence type="ECO:0000256" key="9">
    <source>
        <dbReference type="ARBA" id="ARBA00023133"/>
    </source>
</evidence>
<keyword evidence="10 15" id="KW-0472">Membrane</keyword>
<dbReference type="GO" id="GO:0016653">
    <property type="term" value="F:oxidoreductase activity, acting on NAD(P)H, heme protein as acceptor"/>
    <property type="evidence" value="ECO:0007669"/>
    <property type="project" value="TreeGrafter"/>
</dbReference>
<feature type="transmembrane region" description="Helical" evidence="15">
    <location>
        <begin position="966"/>
        <end position="989"/>
    </location>
</feature>
<keyword evidence="11" id="KW-0604">Photosystem II</keyword>
<reference evidence="16 17" key="1">
    <citation type="journal article" date="2010" name="Science">
        <title>Genomic analysis of organismal complexity in the multicellular green alga Volvox carteri.</title>
        <authorList>
            <person name="Prochnik S.E."/>
            <person name="Umen J."/>
            <person name="Nedelcu A.M."/>
            <person name="Hallmann A."/>
            <person name="Miller S.M."/>
            <person name="Nishii I."/>
            <person name="Ferris P."/>
            <person name="Kuo A."/>
            <person name="Mitros T."/>
            <person name="Fritz-Laylin L.K."/>
            <person name="Hellsten U."/>
            <person name="Chapman J."/>
            <person name="Simakov O."/>
            <person name="Rensing S.A."/>
            <person name="Terry A."/>
            <person name="Pangilinan J."/>
            <person name="Kapitonov V."/>
            <person name="Jurka J."/>
            <person name="Salamov A."/>
            <person name="Shapiro H."/>
            <person name="Schmutz J."/>
            <person name="Grimwood J."/>
            <person name="Lindquist E."/>
            <person name="Lucas S."/>
            <person name="Grigoriev I.V."/>
            <person name="Schmitt R."/>
            <person name="Kirk D."/>
            <person name="Rokhsar D.S."/>
        </authorList>
    </citation>
    <scope>NUCLEOTIDE SEQUENCE [LARGE SCALE GENOMIC DNA]</scope>
    <source>
        <strain evidence="17">f. Nagariensis / Eve</strain>
    </source>
</reference>
<evidence type="ECO:0000313" key="16">
    <source>
        <dbReference type="EMBL" id="EFJ45211.1"/>
    </source>
</evidence>
<feature type="transmembrane region" description="Helical" evidence="15">
    <location>
        <begin position="809"/>
        <end position="830"/>
    </location>
</feature>
<feature type="region of interest" description="Disordered" evidence="14">
    <location>
        <begin position="1"/>
        <end position="108"/>
    </location>
</feature>
<feature type="compositionally biased region" description="Pro residues" evidence="14">
    <location>
        <begin position="373"/>
        <end position="382"/>
    </location>
</feature>
<dbReference type="Gene3D" id="1.20.5.510">
    <property type="entry name" value="Single helix bin"/>
    <property type="match status" value="1"/>
</dbReference>
<dbReference type="InterPro" id="IPR023754">
    <property type="entry name" value="HemeA_Synthase_type2"/>
</dbReference>
<sequence length="1075" mass="109805">MAAPPSVAAAAAPQAIGSYTPSTRRATASVYPLSSNGGDEEDDDEEEDGGVLASPTTGASSVSGGKAIRPPNRVLAAGPAGSGGAAAGGAGGGSGGASGSSAGAAPAGAAAPPFGIELPSAVALQDALMDVTQSFSRLRDDVTAATKWVGSGGLVEQLTATAATAPGAAAKQRQAAAAAPPHGTGTQAGCMENTVAIRPFYTFNVRTWGSICRVVLLHVFPVALMFNCSPPLARFRCRAICSICVAGLGASFGCWMAGGGLDGDDAAAHAARGALRPFASAAASVQAGRFSGWLLDFTRVSAQLDCGLWGPGDKSPAGGSDQGSWTRQRHPAFALGDTGAWHALSLSICQQLLGPLRLAADWRYQLASSRPLTLPPPPPGPQRTPVASAPTSMRATTPGAAAAAAAAAAGTWLGDAAGAVAAHTVGMRPQLLEAVYALDLSVPGTRGAARVVAWYSPQRREGMSSVATVSNPAHLPWQLLDVAAPLMASGPTSGVGVASTLRAMGASSGRFCASLLRPPASLTFRGIATKAAASVGSCAAASNRTPMRQGMLLAAGVLSKRGSAAAAAAYATAAAEGAAAAASAGAVAAGRRLYGGLALSEGLSSGARLALAGWLGVCSIWVYSMVVLGGITRLTRSGLSMTEWKLAGERPPWTEEEWAAEFAKYKASPEFQKVHRGMTLNEFKFIYWMEYAHRMWGRLLGLAFALPAAYFLARGWVTRALGRRLGLLFFMGGTQGLVGWWMVRSGLEEPEHEWAAPRVSPYRLAAHLVSAFAIYATLVWTTLDLLYPQPATLGAPEGLLRTTAAARRVLLPLAALIAVTATSGAFVAGMDAGRAYNTYPLMGGRLVPEEYWDERLGLTPLRNLFENTAAVQFNHRCLATATLLAVGAVWLGHKGRDHLPGRATRCLHAVAAITAAQFALGIYTLLQYVPVALGSAHQANALNLFTAALALLHACRPPAPPSTGLAAAAAPLVTPVSVLAVACIGYMVATQNGTLTQSAAYTGPSAEPAQISKKALVAGLSAASAATLALPSVAEAAVTPSLRNFLYSLVAGGVVLGGIAIAITAVSKFDSVKRD</sequence>
<dbReference type="InParanoid" id="D8U4L6"/>
<dbReference type="PANTHER" id="PTHR23289">
    <property type="entry name" value="CYTOCHROME C OXIDASE ASSEMBLY PROTEIN COX15"/>
    <property type="match status" value="1"/>
</dbReference>
<evidence type="ECO:0000256" key="7">
    <source>
        <dbReference type="ARBA" id="ARBA00023002"/>
    </source>
</evidence>
<evidence type="ECO:0000256" key="3">
    <source>
        <dbReference type="ARBA" id="ARBA00022531"/>
    </source>
</evidence>
<dbReference type="Pfam" id="PF06596">
    <property type="entry name" value="PsbX"/>
    <property type="match status" value="1"/>
</dbReference>
<dbReference type="InterPro" id="IPR009518">
    <property type="entry name" value="PSII_PsbX"/>
</dbReference>
<feature type="transmembrane region" description="Helical" evidence="15">
    <location>
        <begin position="695"/>
        <end position="713"/>
    </location>
</feature>
<evidence type="ECO:0000313" key="17">
    <source>
        <dbReference type="Proteomes" id="UP000001058"/>
    </source>
</evidence>
<evidence type="ECO:0000256" key="14">
    <source>
        <dbReference type="SAM" id="MobiDB-lite"/>
    </source>
</evidence>
<dbReference type="KEGG" id="vcn:VOLCADRAFT_106026"/>
<dbReference type="GO" id="GO:0005743">
    <property type="term" value="C:mitochondrial inner membrane"/>
    <property type="evidence" value="ECO:0007669"/>
    <property type="project" value="TreeGrafter"/>
</dbReference>
<dbReference type="Pfam" id="PF02628">
    <property type="entry name" value="COX15-CtaA"/>
    <property type="match status" value="1"/>
</dbReference>
<keyword evidence="4 15" id="KW-0812">Transmembrane</keyword>
<gene>
    <name evidence="16" type="primary">psbx</name>
    <name evidence="16" type="ORF">VOLCADRAFT_106026</name>
</gene>
<dbReference type="GO" id="GO:0046872">
    <property type="term" value="F:metal ion binding"/>
    <property type="evidence" value="ECO:0007669"/>
    <property type="project" value="UniProtKB-KW"/>
</dbReference>
<feature type="compositionally biased region" description="Polar residues" evidence="14">
    <location>
        <begin position="54"/>
        <end position="63"/>
    </location>
</feature>
<feature type="compositionally biased region" description="Acidic residues" evidence="14">
    <location>
        <begin position="38"/>
        <end position="49"/>
    </location>
</feature>
<dbReference type="InterPro" id="IPR003780">
    <property type="entry name" value="COX15/CtaA_fam"/>
</dbReference>
<comment type="cofactor">
    <cofactor evidence="1">
        <name>heme b</name>
        <dbReference type="ChEBI" id="CHEBI:60344"/>
    </cofactor>
</comment>
<keyword evidence="7" id="KW-0560">Oxidoreductase</keyword>
<feature type="region of interest" description="Disordered" evidence="14">
    <location>
        <begin position="370"/>
        <end position="393"/>
    </location>
</feature>
<keyword evidence="5" id="KW-0479">Metal-binding</keyword>
<evidence type="ECO:0000256" key="2">
    <source>
        <dbReference type="ARBA" id="ARBA00004141"/>
    </source>
</evidence>
<dbReference type="EMBL" id="GL378358">
    <property type="protein sequence ID" value="EFJ45211.1"/>
    <property type="molecule type" value="Genomic_DNA"/>
</dbReference>
<evidence type="ECO:0000256" key="10">
    <source>
        <dbReference type="ARBA" id="ARBA00023136"/>
    </source>
</evidence>
<feature type="transmembrane region" description="Helical" evidence="15">
    <location>
        <begin position="764"/>
        <end position="788"/>
    </location>
</feature>
<proteinExistence type="inferred from homology"/>
<dbReference type="AlphaFoldDB" id="D8U4L6"/>
<feature type="compositionally biased region" description="Low complexity" evidence="14">
    <location>
        <begin position="1"/>
        <end position="15"/>
    </location>
</feature>
<evidence type="ECO:0000256" key="11">
    <source>
        <dbReference type="ARBA" id="ARBA00023276"/>
    </source>
</evidence>
<keyword evidence="6 15" id="KW-1133">Transmembrane helix</keyword>
<dbReference type="STRING" id="3068.D8U4L6"/>
<feature type="transmembrane region" description="Helical" evidence="15">
    <location>
        <begin position="905"/>
        <end position="926"/>
    </location>
</feature>
<name>D8U4L6_VOLCA</name>
<feature type="compositionally biased region" description="Gly residues" evidence="14">
    <location>
        <begin position="80"/>
        <end position="98"/>
    </location>
</feature>
<dbReference type="GO" id="GO:0006784">
    <property type="term" value="P:heme A biosynthetic process"/>
    <property type="evidence" value="ECO:0007669"/>
    <property type="project" value="InterPro"/>
</dbReference>
<keyword evidence="3" id="KW-0602">Photosynthesis</keyword>
<feature type="transmembrane region" description="Helical" evidence="15">
    <location>
        <begin position="1045"/>
        <end position="1066"/>
    </location>
</feature>
<evidence type="ECO:0000256" key="5">
    <source>
        <dbReference type="ARBA" id="ARBA00022723"/>
    </source>
</evidence>
<dbReference type="GO" id="GO:0009523">
    <property type="term" value="C:photosystem II"/>
    <property type="evidence" value="ECO:0007669"/>
    <property type="project" value="UniProtKB-KW"/>
</dbReference>
<evidence type="ECO:0000256" key="13">
    <source>
        <dbReference type="ARBA" id="ARBA00048044"/>
    </source>
</evidence>
<protein>
    <submittedName>
        <fullName evidence="16">Uncharacterized protein psbx</fullName>
    </submittedName>
</protein>
<dbReference type="eggNOG" id="KOG2725">
    <property type="taxonomic scope" value="Eukaryota"/>
</dbReference>
<comment type="subcellular location">
    <subcellularLocation>
        <location evidence="2">Membrane</location>
        <topology evidence="2">Multi-pass membrane protein</topology>
    </subcellularLocation>
</comment>
<feature type="transmembrane region" description="Helical" evidence="15">
    <location>
        <begin position="609"/>
        <end position="631"/>
    </location>
</feature>
<evidence type="ECO:0000256" key="6">
    <source>
        <dbReference type="ARBA" id="ARBA00022989"/>
    </source>
</evidence>
<feature type="compositionally biased region" description="Polar residues" evidence="14">
    <location>
        <begin position="17"/>
        <end position="36"/>
    </location>
</feature>